<evidence type="ECO:0000313" key="2">
    <source>
        <dbReference type="Proteomes" id="UP000248544"/>
    </source>
</evidence>
<reference evidence="1 2" key="1">
    <citation type="submission" date="2018-01" db="EMBL/GenBank/DDBJ databases">
        <title>Draft genome sequence of Sphaerisporangium sp. 7K107.</title>
        <authorList>
            <person name="Sahin N."/>
            <person name="Saygin H."/>
            <person name="Ay H."/>
        </authorList>
    </citation>
    <scope>NUCLEOTIDE SEQUENCE [LARGE SCALE GENOMIC DNA]</scope>
    <source>
        <strain evidence="1 2">7K107</strain>
    </source>
</reference>
<dbReference type="AlphaFoldDB" id="A0A2W2F6Y8"/>
<gene>
    <name evidence="1" type="ORF">C1I98_30305</name>
</gene>
<feature type="non-terminal residue" evidence="1">
    <location>
        <position position="33"/>
    </location>
</feature>
<dbReference type="Proteomes" id="UP000248544">
    <property type="component" value="Unassembled WGS sequence"/>
</dbReference>
<organism evidence="1 2">
    <name type="scientific">Spongiactinospora gelatinilytica</name>
    <dbReference type="NCBI Taxonomy" id="2666298"/>
    <lineage>
        <taxon>Bacteria</taxon>
        <taxon>Bacillati</taxon>
        <taxon>Actinomycetota</taxon>
        <taxon>Actinomycetes</taxon>
        <taxon>Streptosporangiales</taxon>
        <taxon>Streptosporangiaceae</taxon>
        <taxon>Spongiactinospora</taxon>
    </lineage>
</organism>
<keyword evidence="2" id="KW-1185">Reference proteome</keyword>
<proteinExistence type="predicted"/>
<dbReference type="EMBL" id="POUA01000330">
    <property type="protein sequence ID" value="PZG31193.1"/>
    <property type="molecule type" value="Genomic_DNA"/>
</dbReference>
<evidence type="ECO:0000313" key="1">
    <source>
        <dbReference type="EMBL" id="PZG31193.1"/>
    </source>
</evidence>
<name>A0A2W2F6Y8_9ACTN</name>
<protein>
    <submittedName>
        <fullName evidence="1">Transcriptional regulator</fullName>
    </submittedName>
</protein>
<sequence length="33" mass="3739">MIMVMFPHRELRLPGDAIREVTARRVFGGRGLG</sequence>
<accession>A0A2W2F6Y8</accession>
<comment type="caution">
    <text evidence="1">The sequence shown here is derived from an EMBL/GenBank/DDBJ whole genome shotgun (WGS) entry which is preliminary data.</text>
</comment>